<reference evidence="1 2" key="1">
    <citation type="submission" date="2018-04" db="EMBL/GenBank/DDBJ databases">
        <title>Genome sequencing of Flavobacterium sp. HYN0048.</title>
        <authorList>
            <person name="Yi H."/>
            <person name="Baek C."/>
        </authorList>
    </citation>
    <scope>NUCLEOTIDE SEQUENCE [LARGE SCALE GENOMIC DNA]</scope>
    <source>
        <strain evidence="1 2">HYN0048</strain>
    </source>
</reference>
<dbReference type="Proteomes" id="UP000244193">
    <property type="component" value="Chromosome"/>
</dbReference>
<name>A0A2S0REK2_9FLAO</name>
<dbReference type="KEGG" id="fmg:HYN48_05975"/>
<proteinExistence type="predicted"/>
<sequence>MGLKILKKRRQKVCETQKGAYFCTRNKEVHKNTGAVSKNFAGWPKDYIFAVRLLKKRLQKIRIADFQGVR</sequence>
<evidence type="ECO:0000313" key="2">
    <source>
        <dbReference type="Proteomes" id="UP000244193"/>
    </source>
</evidence>
<organism evidence="1 2">
    <name type="scientific">Flavobacterium magnum</name>
    <dbReference type="NCBI Taxonomy" id="2162713"/>
    <lineage>
        <taxon>Bacteria</taxon>
        <taxon>Pseudomonadati</taxon>
        <taxon>Bacteroidota</taxon>
        <taxon>Flavobacteriia</taxon>
        <taxon>Flavobacteriales</taxon>
        <taxon>Flavobacteriaceae</taxon>
        <taxon>Flavobacterium</taxon>
    </lineage>
</organism>
<protein>
    <submittedName>
        <fullName evidence="1">Uncharacterized protein</fullName>
    </submittedName>
</protein>
<dbReference type="EMBL" id="CP028811">
    <property type="protein sequence ID" value="AWA29668.1"/>
    <property type="molecule type" value="Genomic_DNA"/>
</dbReference>
<keyword evidence="2" id="KW-1185">Reference proteome</keyword>
<accession>A0A2S0REK2</accession>
<evidence type="ECO:0000313" key="1">
    <source>
        <dbReference type="EMBL" id="AWA29668.1"/>
    </source>
</evidence>
<dbReference type="AlphaFoldDB" id="A0A2S0REK2"/>
<gene>
    <name evidence="1" type="ORF">HYN48_05975</name>
</gene>
<dbReference type="RefSeq" id="WP_108370252.1">
    <property type="nucleotide sequence ID" value="NZ_CP028811.1"/>
</dbReference>